<reference evidence="1 2" key="1">
    <citation type="journal article" date="2020" name="mSystems">
        <title>Defining Genomic and Predicted Metabolic Features of the Acetobacterium Genus.</title>
        <authorList>
            <person name="Ross D.E."/>
            <person name="Marshall C.W."/>
            <person name="Gulliver D."/>
            <person name="May H.D."/>
            <person name="Norman R.S."/>
        </authorList>
    </citation>
    <scope>NUCLEOTIDE SEQUENCE [LARGE SCALE GENOMIC DNA]</scope>
    <source>
        <strain evidence="1 2">DSM 4132</strain>
    </source>
</reference>
<evidence type="ECO:0000313" key="2">
    <source>
        <dbReference type="Proteomes" id="UP000622405"/>
    </source>
</evidence>
<accession>A0ABR6Z2A6</accession>
<gene>
    <name evidence="1" type="ORF">GH811_18025</name>
</gene>
<protein>
    <submittedName>
        <fullName evidence="1">Uncharacterized protein</fullName>
    </submittedName>
</protein>
<comment type="caution">
    <text evidence="1">The sequence shown here is derived from an EMBL/GenBank/DDBJ whole genome shotgun (WGS) entry which is preliminary data.</text>
</comment>
<dbReference type="EMBL" id="WJBE01000030">
    <property type="protein sequence ID" value="MBC3901499.1"/>
    <property type="molecule type" value="Genomic_DNA"/>
</dbReference>
<sequence>MKTCDTPTGQISTENIYDCIYNFNADKYEYNKWIRKTDTLDGISVYFFKNLIAKIKYSKSHKSSYLSIPENYAEFFTSDTFKAMAPVKNWSRYLIKDHDSLTHFKDSFSELYLFFESDYSNNDEFGCCHLYNECSDEKKCIQQNVTFSNRCYYKKNLNDGRIFYGENRNV</sequence>
<dbReference type="RefSeq" id="WP_186895535.1">
    <property type="nucleotide sequence ID" value="NZ_WJBE01000030.1"/>
</dbReference>
<name>A0ABR6Z2A6_9FIRM</name>
<evidence type="ECO:0000313" key="1">
    <source>
        <dbReference type="EMBL" id="MBC3901499.1"/>
    </source>
</evidence>
<proteinExistence type="predicted"/>
<keyword evidence="2" id="KW-1185">Reference proteome</keyword>
<organism evidence="1 2">
    <name type="scientific">Acetobacterium malicum</name>
    <dbReference type="NCBI Taxonomy" id="52692"/>
    <lineage>
        <taxon>Bacteria</taxon>
        <taxon>Bacillati</taxon>
        <taxon>Bacillota</taxon>
        <taxon>Clostridia</taxon>
        <taxon>Eubacteriales</taxon>
        <taxon>Eubacteriaceae</taxon>
        <taxon>Acetobacterium</taxon>
    </lineage>
</organism>
<dbReference type="Proteomes" id="UP000622405">
    <property type="component" value="Unassembled WGS sequence"/>
</dbReference>